<dbReference type="InterPro" id="IPR027266">
    <property type="entry name" value="TrmE/GcvT-like"/>
</dbReference>
<evidence type="ECO:0000256" key="4">
    <source>
        <dbReference type="ARBA" id="ARBA00022958"/>
    </source>
</evidence>
<dbReference type="InterPro" id="IPR004520">
    <property type="entry name" value="GTPase_MnmE"/>
</dbReference>
<keyword evidence="6" id="KW-0479">Metal-binding</keyword>
<dbReference type="HAMAP" id="MF_00379">
    <property type="entry name" value="GTPase_MnmE"/>
    <property type="match status" value="1"/>
</dbReference>
<comment type="caution">
    <text evidence="9">The sequence shown here is derived from an EMBL/GenBank/DDBJ whole genome shotgun (WGS) entry which is preliminary data.</text>
</comment>
<dbReference type="InterPro" id="IPR018948">
    <property type="entry name" value="GTP-bd_TrmE_N"/>
</dbReference>
<dbReference type="NCBIfam" id="TIGR00450">
    <property type="entry name" value="mnmE_trmE_thdF"/>
    <property type="match status" value="1"/>
</dbReference>
<dbReference type="CDD" id="cd04164">
    <property type="entry name" value="trmE"/>
    <property type="match status" value="1"/>
</dbReference>
<dbReference type="Proteomes" id="UP000484885">
    <property type="component" value="Unassembled WGS sequence"/>
</dbReference>
<dbReference type="GO" id="GO:0005525">
    <property type="term" value="F:GTP binding"/>
    <property type="evidence" value="ECO:0007669"/>
    <property type="project" value="UniProtKB-UniRule"/>
</dbReference>
<evidence type="ECO:0000313" key="9">
    <source>
        <dbReference type="EMBL" id="NDY95165.1"/>
    </source>
</evidence>
<reference evidence="9 10" key="1">
    <citation type="submission" date="2020-02" db="EMBL/GenBank/DDBJ databases">
        <authorList>
            <person name="Zhang X.-Y."/>
        </authorList>
    </citation>
    <scope>NUCLEOTIDE SEQUENCE [LARGE SCALE GENOMIC DNA]</scope>
    <source>
        <strain evidence="9 10">C33</strain>
    </source>
</reference>
<evidence type="ECO:0000256" key="2">
    <source>
        <dbReference type="ARBA" id="ARBA00022694"/>
    </source>
</evidence>
<comment type="similarity">
    <text evidence="1 6 7">Belongs to the TRAFAC class TrmE-Era-EngA-EngB-Septin-like GTPase superfamily. TrmE GTPase family.</text>
</comment>
<feature type="binding site" evidence="6">
    <location>
        <position position="442"/>
    </location>
    <ligand>
        <name>(6S)-5-formyl-5,6,7,8-tetrahydrofolate</name>
        <dbReference type="ChEBI" id="CHEBI:57457"/>
    </ligand>
</feature>
<dbReference type="GO" id="GO:0005829">
    <property type="term" value="C:cytosol"/>
    <property type="evidence" value="ECO:0007669"/>
    <property type="project" value="TreeGrafter"/>
</dbReference>
<comment type="function">
    <text evidence="6">Exhibits a very high intrinsic GTPase hydrolysis rate. Involved in the addition of a carboxymethylaminomethyl (cmnm) group at the wobble position (U34) of certain tRNAs, forming tRNA-cmnm(5)s(2)U34.</text>
</comment>
<feature type="binding site" evidence="6">
    <location>
        <position position="120"/>
    </location>
    <ligand>
        <name>(6S)-5-formyl-5,6,7,8-tetrahydrofolate</name>
        <dbReference type="ChEBI" id="CHEBI:57457"/>
    </ligand>
</feature>
<keyword evidence="6" id="KW-0963">Cytoplasm</keyword>
<feature type="binding site" evidence="6">
    <location>
        <begin position="245"/>
        <end position="251"/>
    </location>
    <ligand>
        <name>GTP</name>
        <dbReference type="ChEBI" id="CHEBI:37565"/>
    </ligand>
</feature>
<evidence type="ECO:0000256" key="5">
    <source>
        <dbReference type="ARBA" id="ARBA00023134"/>
    </source>
</evidence>
<gene>
    <name evidence="6 9" type="primary">mnmE</name>
    <name evidence="6" type="synonym">trmE</name>
    <name evidence="9" type="ORF">G3I74_05425</name>
</gene>
<dbReference type="RefSeq" id="WP_164210564.1">
    <property type="nucleotide sequence ID" value="NZ_JAAGSC010000037.1"/>
</dbReference>
<dbReference type="NCBIfam" id="NF003661">
    <property type="entry name" value="PRK05291.1-3"/>
    <property type="match status" value="1"/>
</dbReference>
<keyword evidence="5 6" id="KW-0342">GTP-binding</keyword>
<dbReference type="EC" id="3.6.-.-" evidence="6"/>
<dbReference type="CDD" id="cd14858">
    <property type="entry name" value="TrmE_N"/>
    <property type="match status" value="1"/>
</dbReference>
<feature type="binding site" evidence="6">
    <location>
        <position position="24"/>
    </location>
    <ligand>
        <name>(6S)-5-formyl-5,6,7,8-tetrahydrofolate</name>
        <dbReference type="ChEBI" id="CHEBI:57457"/>
    </ligand>
</feature>
<dbReference type="InterPro" id="IPR025867">
    <property type="entry name" value="MnmE_helical"/>
</dbReference>
<dbReference type="GO" id="GO:0003924">
    <property type="term" value="F:GTPase activity"/>
    <property type="evidence" value="ECO:0007669"/>
    <property type="project" value="UniProtKB-UniRule"/>
</dbReference>
<organism evidence="9 10">
    <name type="scientific">Wenzhouxiangella limi</name>
    <dbReference type="NCBI Taxonomy" id="2707351"/>
    <lineage>
        <taxon>Bacteria</taxon>
        <taxon>Pseudomonadati</taxon>
        <taxon>Pseudomonadota</taxon>
        <taxon>Gammaproteobacteria</taxon>
        <taxon>Chromatiales</taxon>
        <taxon>Wenzhouxiangellaceae</taxon>
        <taxon>Wenzhouxiangella</taxon>
    </lineage>
</organism>
<dbReference type="NCBIfam" id="TIGR00231">
    <property type="entry name" value="small_GTP"/>
    <property type="match status" value="1"/>
</dbReference>
<dbReference type="InterPro" id="IPR005225">
    <property type="entry name" value="Small_GTP-bd"/>
</dbReference>
<dbReference type="Pfam" id="PF01926">
    <property type="entry name" value="MMR_HSR1"/>
    <property type="match status" value="1"/>
</dbReference>
<keyword evidence="4 6" id="KW-0630">Potassium</keyword>
<dbReference type="SUPFAM" id="SSF52540">
    <property type="entry name" value="P-loop containing nucleoside triphosphate hydrolases"/>
    <property type="match status" value="1"/>
</dbReference>
<dbReference type="PROSITE" id="PS51709">
    <property type="entry name" value="G_TRME"/>
    <property type="match status" value="1"/>
</dbReference>
<keyword evidence="10" id="KW-1185">Reference proteome</keyword>
<dbReference type="PANTHER" id="PTHR42714:SF2">
    <property type="entry name" value="TRNA MODIFICATION GTPASE GTPBP3, MITOCHONDRIAL"/>
    <property type="match status" value="1"/>
</dbReference>
<feature type="binding site" evidence="6">
    <location>
        <begin position="270"/>
        <end position="273"/>
    </location>
    <ligand>
        <name>GTP</name>
        <dbReference type="ChEBI" id="CHEBI:37565"/>
    </ligand>
</feature>
<feature type="binding site" evidence="6">
    <location>
        <begin position="226"/>
        <end position="231"/>
    </location>
    <ligand>
        <name>GTP</name>
        <dbReference type="ChEBI" id="CHEBI:37565"/>
    </ligand>
</feature>
<evidence type="ECO:0000256" key="6">
    <source>
        <dbReference type="HAMAP-Rule" id="MF_00379"/>
    </source>
</evidence>
<feature type="binding site" evidence="6">
    <location>
        <position position="81"/>
    </location>
    <ligand>
        <name>(6S)-5-formyl-5,6,7,8-tetrahydrofolate</name>
        <dbReference type="ChEBI" id="CHEBI:57457"/>
    </ligand>
</feature>
<keyword evidence="3 6" id="KW-0547">Nucleotide-binding</keyword>
<protein>
    <recommendedName>
        <fullName evidence="6">tRNA modification GTPase MnmE</fullName>
        <ecNumber evidence="6">3.6.-.-</ecNumber>
    </recommendedName>
</protein>
<proteinExistence type="inferred from homology"/>
<evidence type="ECO:0000256" key="7">
    <source>
        <dbReference type="RuleBase" id="RU003313"/>
    </source>
</evidence>
<dbReference type="Gene3D" id="3.30.1360.120">
    <property type="entry name" value="Probable tRNA modification gtpase trme, domain 1"/>
    <property type="match status" value="1"/>
</dbReference>
<keyword evidence="6" id="KW-0378">Hydrolase</keyword>
<dbReference type="GO" id="GO:0046872">
    <property type="term" value="F:metal ion binding"/>
    <property type="evidence" value="ECO:0007669"/>
    <property type="project" value="UniProtKB-KW"/>
</dbReference>
<dbReference type="GO" id="GO:0002098">
    <property type="term" value="P:tRNA wobble uridine modification"/>
    <property type="evidence" value="ECO:0007669"/>
    <property type="project" value="TreeGrafter"/>
</dbReference>
<comment type="caution">
    <text evidence="6">Lacks conserved residue(s) required for the propagation of feature annotation.</text>
</comment>
<dbReference type="GO" id="GO:0030488">
    <property type="term" value="P:tRNA methylation"/>
    <property type="evidence" value="ECO:0007669"/>
    <property type="project" value="TreeGrafter"/>
</dbReference>
<feature type="domain" description="TrmE-type G" evidence="8">
    <location>
        <begin position="216"/>
        <end position="365"/>
    </location>
</feature>
<keyword evidence="6" id="KW-0460">Magnesium</keyword>
<dbReference type="PANTHER" id="PTHR42714">
    <property type="entry name" value="TRNA MODIFICATION GTPASE GTPBP3"/>
    <property type="match status" value="1"/>
</dbReference>
<dbReference type="Pfam" id="PF12631">
    <property type="entry name" value="MnmE_helical"/>
    <property type="match status" value="1"/>
</dbReference>
<dbReference type="Pfam" id="PF10396">
    <property type="entry name" value="TrmE_N"/>
    <property type="match status" value="1"/>
</dbReference>
<dbReference type="Gene3D" id="1.20.120.430">
    <property type="entry name" value="tRNA modification GTPase MnmE domain 2"/>
    <property type="match status" value="1"/>
</dbReference>
<dbReference type="AlphaFoldDB" id="A0A845V5C3"/>
<dbReference type="Gene3D" id="3.40.50.300">
    <property type="entry name" value="P-loop containing nucleotide triphosphate hydrolases"/>
    <property type="match status" value="1"/>
</dbReference>
<feature type="binding site" evidence="6">
    <location>
        <position position="230"/>
    </location>
    <ligand>
        <name>Mg(2+)</name>
        <dbReference type="ChEBI" id="CHEBI:18420"/>
    </ligand>
</feature>
<comment type="subunit">
    <text evidence="6">Homodimer. Heterotetramer of two MnmE and two MnmG subunits.</text>
</comment>
<dbReference type="InterPro" id="IPR031168">
    <property type="entry name" value="G_TrmE"/>
</dbReference>
<dbReference type="SUPFAM" id="SSF116878">
    <property type="entry name" value="TrmE connector domain"/>
    <property type="match status" value="1"/>
</dbReference>
<evidence type="ECO:0000256" key="1">
    <source>
        <dbReference type="ARBA" id="ARBA00011043"/>
    </source>
</evidence>
<dbReference type="InterPro" id="IPR027417">
    <property type="entry name" value="P-loop_NTPase"/>
</dbReference>
<dbReference type="InterPro" id="IPR006073">
    <property type="entry name" value="GTP-bd"/>
</dbReference>
<dbReference type="PRINTS" id="PR00326">
    <property type="entry name" value="GTP1OBG"/>
</dbReference>
<accession>A0A845V5C3</accession>
<keyword evidence="2 6" id="KW-0819">tRNA processing</keyword>
<evidence type="ECO:0000313" key="10">
    <source>
        <dbReference type="Proteomes" id="UP000484885"/>
    </source>
</evidence>
<name>A0A845V5C3_9GAMM</name>
<comment type="cofactor">
    <cofactor evidence="6">
        <name>K(+)</name>
        <dbReference type="ChEBI" id="CHEBI:29103"/>
    </cofactor>
    <text evidence="6">Binds 1 potassium ion per subunit.</text>
</comment>
<dbReference type="InterPro" id="IPR027368">
    <property type="entry name" value="MnmE_dom2"/>
</dbReference>
<dbReference type="EMBL" id="JAAGSC010000037">
    <property type="protein sequence ID" value="NDY95165.1"/>
    <property type="molecule type" value="Genomic_DNA"/>
</dbReference>
<comment type="subcellular location">
    <subcellularLocation>
        <location evidence="6">Cytoplasm</location>
    </subcellularLocation>
</comment>
<sequence>MNAKADTICAIATPPGRGGVGVIRLSGPDSLSIAERISGSLPPARTASLRAFRDDAGREIDRGLVLLFPGPASFTGEDVVEFQAHGSPVVLELLTAACLAAGARRAGPGEFSQRAFLNERMDLAQAEAVADLIAANTEKAARAAQRSLEGEFSRRVDGLAQALTELRVWIEAALDFPDEDVDFLADGDVLSRVEALRGQLAELLHRADGGRLLNDGIHIAIIGPPNAGKSSLLNALSRRDSAIVTETPGTTRDVLRETISIAGLSITLSDTAGLRETRDHIEAEGVRRARREMRSADLVFWVIDASVPEPLPPPGLPTDVPLIRIHNKIDLAGHPAKSEQRSVWLSAATGDGLDLLEQLVIAELGLADSGDSEFSARQRHVDQLQCALDRVDHGVAELTASGSGELLAEDLREAAEALGEITGRISADELLGRIFSSFCIGK</sequence>
<evidence type="ECO:0000259" key="8">
    <source>
        <dbReference type="PROSITE" id="PS51709"/>
    </source>
</evidence>
<evidence type="ECO:0000256" key="3">
    <source>
        <dbReference type="ARBA" id="ARBA00022741"/>
    </source>
</evidence>
<feature type="binding site" evidence="6">
    <location>
        <position position="251"/>
    </location>
    <ligand>
        <name>Mg(2+)</name>
        <dbReference type="ChEBI" id="CHEBI:18420"/>
    </ligand>
</feature>